<evidence type="ECO:0000313" key="3">
    <source>
        <dbReference type="Proteomes" id="UP000013243"/>
    </source>
</evidence>
<sequence length="115" mass="13417">MIAVFTRYYPHRENFDEVLELAAALARDEKRQRVGCFETRLFCDREGGEIKSVSLWANKEIFDAYVDVVIADGSLMEFQSRYLRREIDTQSYDTVDMGVIGQLPHDTELQRRFGT</sequence>
<evidence type="ECO:0000313" key="2">
    <source>
        <dbReference type="EMBL" id="ANP40773.1"/>
    </source>
</evidence>
<dbReference type="GeneID" id="28249837"/>
<dbReference type="EMBL" id="CP015230">
    <property type="protein sequence ID" value="ANP40773.1"/>
    <property type="molecule type" value="Genomic_DNA"/>
</dbReference>
<dbReference type="Proteomes" id="UP000013243">
    <property type="component" value="Chromosome"/>
</dbReference>
<dbReference type="STRING" id="1265309.K529_008355"/>
<dbReference type="RefSeq" id="WP_005626495.1">
    <property type="nucleotide sequence ID" value="NZ_CP015230.1"/>
</dbReference>
<accession>A0A1B1A2H2</accession>
<reference evidence="2 3" key="1">
    <citation type="journal article" date="2016" name="ISME J.">
        <title>Global occurrence and heterogeneity of the Roseobacter-clade species Ruegeria mobilis.</title>
        <authorList>
            <person name="Sonnenschein E."/>
            <person name="Gram L."/>
        </authorList>
    </citation>
    <scope>NUCLEOTIDE SEQUENCE [LARGE SCALE GENOMIC DNA]</scope>
    <source>
        <strain evidence="2 3">F1926</strain>
    </source>
</reference>
<dbReference type="KEGG" id="rmb:K529_008355"/>
<dbReference type="OrthoDB" id="7867376at2"/>
<evidence type="ECO:0000259" key="1">
    <source>
        <dbReference type="Pfam" id="PF03992"/>
    </source>
</evidence>
<dbReference type="InterPro" id="IPR011008">
    <property type="entry name" value="Dimeric_a/b-barrel"/>
</dbReference>
<dbReference type="AlphaFoldDB" id="A0A1B1A2H2"/>
<organism evidence="2 3">
    <name type="scientific">Tritonibacter mobilis F1926</name>
    <dbReference type="NCBI Taxonomy" id="1265309"/>
    <lineage>
        <taxon>Bacteria</taxon>
        <taxon>Pseudomonadati</taxon>
        <taxon>Pseudomonadota</taxon>
        <taxon>Alphaproteobacteria</taxon>
        <taxon>Rhodobacterales</taxon>
        <taxon>Paracoccaceae</taxon>
        <taxon>Tritonibacter</taxon>
    </lineage>
</organism>
<dbReference type="Pfam" id="PF03992">
    <property type="entry name" value="ABM"/>
    <property type="match status" value="1"/>
</dbReference>
<dbReference type="InterPro" id="IPR007138">
    <property type="entry name" value="ABM_dom"/>
</dbReference>
<dbReference type="SUPFAM" id="SSF54909">
    <property type="entry name" value="Dimeric alpha+beta barrel"/>
    <property type="match status" value="1"/>
</dbReference>
<dbReference type="Gene3D" id="3.30.70.100">
    <property type="match status" value="1"/>
</dbReference>
<gene>
    <name evidence="2" type="ORF">K529_008355</name>
</gene>
<feature type="domain" description="ABM" evidence="1">
    <location>
        <begin position="1"/>
        <end position="66"/>
    </location>
</feature>
<proteinExistence type="predicted"/>
<protein>
    <recommendedName>
        <fullName evidence="1">ABM domain-containing protein</fullName>
    </recommendedName>
</protein>
<name>A0A1B1A2H2_9RHOB</name>